<comment type="cofactor">
    <cofactor evidence="1 16">
        <name>Ca(2+)</name>
        <dbReference type="ChEBI" id="CHEBI:29108"/>
    </cofactor>
</comment>
<keyword evidence="10 18" id="KW-0326">Glycosidase</keyword>
<dbReference type="EC" id="3.2.1.-" evidence="18"/>
<dbReference type="Gene3D" id="1.50.10.10">
    <property type="match status" value="1"/>
</dbReference>
<evidence type="ECO:0000256" key="12">
    <source>
        <dbReference type="ARBA" id="ARBA00048605"/>
    </source>
</evidence>
<reference evidence="20" key="2">
    <citation type="submission" date="2025-08" db="UniProtKB">
        <authorList>
            <consortium name="RefSeq"/>
        </authorList>
    </citation>
    <scope>IDENTIFICATION</scope>
    <source>
        <strain evidence="20">J_2021</strain>
        <tissue evidence="20">Erythrocytes</tissue>
    </source>
</reference>
<dbReference type="GO" id="GO:0005509">
    <property type="term" value="F:calcium ion binding"/>
    <property type="evidence" value="ECO:0007669"/>
    <property type="project" value="InterPro"/>
</dbReference>
<evidence type="ECO:0000256" key="14">
    <source>
        <dbReference type="ARBA" id="ARBA00060399"/>
    </source>
</evidence>
<dbReference type="STRING" id="8355.A0A1L8H866"/>
<dbReference type="AlphaFoldDB" id="A0A1L8H866"/>
<dbReference type="InterPro" id="IPR036026">
    <property type="entry name" value="Seven-hairpin_glycosidases"/>
</dbReference>
<comment type="subcellular location">
    <subcellularLocation>
        <location evidence="14">Endomembrane system</location>
        <topology evidence="14">Single-pass type II membrane protein</topology>
    </subcellularLocation>
</comment>
<evidence type="ECO:0000256" key="8">
    <source>
        <dbReference type="ARBA" id="ARBA00023136"/>
    </source>
</evidence>
<feature type="active site" evidence="15">
    <location>
        <position position="384"/>
    </location>
</feature>
<keyword evidence="4" id="KW-0812">Transmembrane</keyword>
<evidence type="ECO:0000256" key="5">
    <source>
        <dbReference type="ARBA" id="ARBA00022801"/>
    </source>
</evidence>
<keyword evidence="9 17" id="KW-1015">Disulfide bond</keyword>
<comment type="pathway">
    <text evidence="2">Protein modification; protein glycosylation.</text>
</comment>
<dbReference type="AGR" id="Xenbase:XB-GENE-6076352"/>
<evidence type="ECO:0000256" key="9">
    <source>
        <dbReference type="ARBA" id="ARBA00023157"/>
    </source>
</evidence>
<keyword evidence="7" id="KW-0735">Signal-anchor</keyword>
<evidence type="ECO:0000256" key="17">
    <source>
        <dbReference type="PIRSR" id="PIRSR601382-3"/>
    </source>
</evidence>
<dbReference type="CTD" id="431910"/>
<evidence type="ECO:0000256" key="1">
    <source>
        <dbReference type="ARBA" id="ARBA00001913"/>
    </source>
</evidence>
<dbReference type="InterPro" id="IPR050749">
    <property type="entry name" value="Glycosyl_Hydrolase_47"/>
</dbReference>
<dbReference type="GO" id="GO:0000139">
    <property type="term" value="C:Golgi membrane"/>
    <property type="evidence" value="ECO:0000318"/>
    <property type="project" value="GO_Central"/>
</dbReference>
<keyword evidence="19" id="KW-1185">Reference proteome</keyword>
<keyword evidence="16" id="KW-0479">Metal-binding</keyword>
<dbReference type="InterPro" id="IPR012341">
    <property type="entry name" value="6hp_glycosidase-like_sf"/>
</dbReference>
<keyword evidence="6 16" id="KW-0106">Calcium</keyword>
<gene>
    <name evidence="20 21" type="primary">man1c1.S</name>
    <name evidence="20" type="synonym">man1c1</name>
</gene>
<dbReference type="PANTHER" id="PTHR11742">
    <property type="entry name" value="MANNOSYL-OLIGOSACCHARIDE ALPHA-1,2-MANNOSIDASE-RELATED"/>
    <property type="match status" value="1"/>
</dbReference>
<dbReference type="FunFam" id="1.50.10.10:FF:000002">
    <property type="entry name" value="alpha-1,2-Mannosidase"/>
    <property type="match status" value="1"/>
</dbReference>
<dbReference type="Xenbase" id="XB-GENE-6076352">
    <property type="gene designation" value="man1c1.S"/>
</dbReference>
<evidence type="ECO:0000256" key="10">
    <source>
        <dbReference type="ARBA" id="ARBA00023295"/>
    </source>
</evidence>
<keyword evidence="5 18" id="KW-0378">Hydrolase</keyword>
<evidence type="ECO:0000256" key="3">
    <source>
        <dbReference type="ARBA" id="ARBA00007658"/>
    </source>
</evidence>
<dbReference type="GO" id="GO:0036503">
    <property type="term" value="P:ERAD pathway"/>
    <property type="evidence" value="ECO:0000318"/>
    <property type="project" value="GO_Central"/>
</dbReference>
<evidence type="ECO:0000256" key="2">
    <source>
        <dbReference type="ARBA" id="ARBA00004922"/>
    </source>
</evidence>
<evidence type="ECO:0000256" key="15">
    <source>
        <dbReference type="PIRSR" id="PIRSR601382-1"/>
    </source>
</evidence>
<dbReference type="SUPFAM" id="SSF48225">
    <property type="entry name" value="Seven-hairpin glycosidases"/>
    <property type="match status" value="1"/>
</dbReference>
<dbReference type="PaxDb" id="8355-A0A1L8H866"/>
<organism evidence="19 20">
    <name type="scientific">Xenopus laevis</name>
    <name type="common">African clawed frog</name>
    <dbReference type="NCBI Taxonomy" id="8355"/>
    <lineage>
        <taxon>Eukaryota</taxon>
        <taxon>Metazoa</taxon>
        <taxon>Chordata</taxon>
        <taxon>Craniata</taxon>
        <taxon>Vertebrata</taxon>
        <taxon>Euteleostomi</taxon>
        <taxon>Amphibia</taxon>
        <taxon>Batrachia</taxon>
        <taxon>Anura</taxon>
        <taxon>Pipoidea</taxon>
        <taxon>Pipidae</taxon>
        <taxon>Xenopodinae</taxon>
        <taxon>Xenopus</taxon>
        <taxon>Xenopus</taxon>
    </lineage>
</organism>
<dbReference type="Proteomes" id="UP000186698">
    <property type="component" value="Chromosome 2S"/>
</dbReference>
<dbReference type="Bgee" id="431910">
    <property type="expression patterns" value="Expressed in brain and 2 other cell types or tissues"/>
</dbReference>
<comment type="catalytic activity">
    <reaction evidence="12">
        <text>N(4)-(alpha-D-Man-(1-&gt;2)-alpha-D-Man-(1-&gt;2)-alpha-D-Man-(1-&gt;3)-[alpha-D-Man-(1-&gt;2)-alpha-D-Man-(1-&gt;3)-[alpha-D-Man-(1-&gt;2)-alpha-D-Man-(1-&gt;6)]-alpha-D-Man-(1-&gt;6)]-beta-D-Man-(1-&gt;4)-beta-D-GlcNAc-(1-&gt;4)-beta-D-GlcNAc)-L-asparaginyl-[protein] (N-glucan mannose isomer 9A1,2,3B1,2,3) + 4 H2O = N(4)-(alpha-D-Man-(1-&gt;3)-[alpha-D-Man-(1-&gt;3)-[alpha-D-Man-(1-&gt;6)]-alpha-D-Man-(1-&gt;6)]-beta-D-Man-(1-&gt;4)-beta-D-GlcNAc-(1-&gt;4)-beta-D-GlcNAc)-L-asparaginyl-[protein] (N-glucan mannose isomer 5A1,2) + 4 beta-D-mannose</text>
        <dbReference type="Rhea" id="RHEA:56008"/>
        <dbReference type="Rhea" id="RHEA-COMP:14356"/>
        <dbReference type="Rhea" id="RHEA-COMP:14367"/>
        <dbReference type="ChEBI" id="CHEBI:15377"/>
        <dbReference type="ChEBI" id="CHEBI:28563"/>
        <dbReference type="ChEBI" id="CHEBI:59087"/>
        <dbReference type="ChEBI" id="CHEBI:139493"/>
        <dbReference type="EC" id="3.2.1.113"/>
    </reaction>
</comment>
<evidence type="ECO:0000256" key="7">
    <source>
        <dbReference type="ARBA" id="ARBA00022968"/>
    </source>
</evidence>
<dbReference type="Pfam" id="PF01532">
    <property type="entry name" value="Glyco_hydro_47"/>
    <property type="match status" value="1"/>
</dbReference>
<evidence type="ECO:0000256" key="18">
    <source>
        <dbReference type="RuleBase" id="RU361193"/>
    </source>
</evidence>
<evidence type="ECO:0000313" key="20">
    <source>
        <dbReference type="RefSeq" id="XP_018103671.1"/>
    </source>
</evidence>
<dbReference type="OMA" id="TEHAWTM"/>
<feature type="active site" description="Proton donor" evidence="15">
    <location>
        <position position="251"/>
    </location>
</feature>
<protein>
    <recommendedName>
        <fullName evidence="18">alpha-1,2-Mannosidase</fullName>
        <ecNumber evidence="18">3.2.1.-</ecNumber>
    </recommendedName>
</protein>
<dbReference type="GeneID" id="431910"/>
<evidence type="ECO:0000313" key="19">
    <source>
        <dbReference type="Proteomes" id="UP000186698"/>
    </source>
</evidence>
<evidence type="ECO:0000256" key="13">
    <source>
        <dbReference type="ARBA" id="ARBA00054774"/>
    </source>
</evidence>
<sequence length="617" mass="70498">MFLRKISGIFPAGFGLRLSQKFIFLLFLSGFITLCFGTLFLLPDTSKFKRIFLSSAHNQNVEKLHSYAGKKMSKKTVEDQKSIIHNSQHEKWKSKDKFNMDVPSLGVKANNNDRADKEEVFINKEHIIAQKDQLKSTFDFETFRKNLKYPPMGSEHEPKDIEMQEKRKKVKEMMMFAWNSYKQFAWGENELRPLTKDGHFGSLFGGLKGATIVDALDTLFTMGLKEEFDEAQKWIETSLDLNVNGEASLFEVNIRYIGGLLSAYFLSGKEVFRDKAIGLGNKLLPAFSTPTGIPRGIINLGNGLTWSWGWASAGSSILAEFGTLHLEFVQLSELSGNTIFTEKVNGIRKLLSKIEKPHGLYPNYFSPVSGNWVQHHVSLGGLGDSFYEYLIKSWLMSARQDNEAKNMYYNALEAIETHLIRKSPGGLTYIAEWRGGILDHKMGHLTCFAAGMFALGARDAPAQKRDHYMELAAEIANTCHESYARTDTKLGPEVFRFDFGAEATASRLSERYYLLRPEVAESYVYLWRLTHNPKYREWGWEIVQALEKYCRIESGFSGIRDVYSTSPNHDNVQQSFFMSETLKYLYLLFSEDDLLSLEDWVFNTEAHPLPITHLKSR</sequence>
<dbReference type="OrthoDB" id="8118055at2759"/>
<feature type="active site" description="Proton donor" evidence="15">
    <location>
        <position position="493"/>
    </location>
</feature>
<comment type="catalytic activity">
    <reaction evidence="11">
        <text>N(4)-(alpha-D-Man-(1-&gt;2)-alpha-D-Man-(1-&gt;2)-alpha-D-Man-(1-&gt;3)-[alpha-D-Man-(1-&gt;3)-[alpha-D-Man-(1-&gt;2)-alpha-D-Man-(1-&gt;6)]-alpha-D-Man-(1-&gt;6)]-beta-D-Man-(1-&gt;4)-beta-D-GlcNAc-(1-&gt;4)-beta-D-GlcNAc)-L-asparaginyl-[protein] (N-glucan mannose isomer 8A1,2,3B1,3) + 3 H2O = N(4)-(alpha-D-Man-(1-&gt;3)-[alpha-D-Man-(1-&gt;3)-[alpha-D-Man-(1-&gt;6)]-alpha-D-Man-(1-&gt;6)]-beta-D-Man-(1-&gt;4)-beta-D-GlcNAc-(1-&gt;4)-beta-D-GlcNAc)-L-asparaginyl-[protein] (N-glucan mannose isomer 5A1,2) + 3 beta-D-mannose</text>
        <dbReference type="Rhea" id="RHEA:56028"/>
        <dbReference type="Rhea" id="RHEA-COMP:14358"/>
        <dbReference type="Rhea" id="RHEA-COMP:14367"/>
        <dbReference type="ChEBI" id="CHEBI:15377"/>
        <dbReference type="ChEBI" id="CHEBI:28563"/>
        <dbReference type="ChEBI" id="CHEBI:59087"/>
        <dbReference type="ChEBI" id="CHEBI:60628"/>
        <dbReference type="EC" id="3.2.1.113"/>
    </reaction>
</comment>
<accession>A0A1L8H866</accession>
<keyword evidence="8" id="KW-0472">Membrane</keyword>
<name>A0A1L8H866_XENLA</name>
<dbReference type="GO" id="GO:0005783">
    <property type="term" value="C:endoplasmic reticulum"/>
    <property type="evidence" value="ECO:0000318"/>
    <property type="project" value="GO_Central"/>
</dbReference>
<feature type="disulfide bond" evidence="17">
    <location>
        <begin position="447"/>
        <end position="479"/>
    </location>
</feature>
<feature type="active site" evidence="15">
    <location>
        <position position="518"/>
    </location>
</feature>
<reference evidence="19" key="1">
    <citation type="submission" date="2024-06" db="UniProtKB">
        <authorList>
            <consortium name="RefSeq"/>
        </authorList>
    </citation>
    <scope>NUCLEOTIDE SEQUENCE [LARGE SCALE GENOMIC DNA]</scope>
    <source>
        <strain evidence="19">J_2021</strain>
    </source>
</reference>
<dbReference type="PANTHER" id="PTHR11742:SF28">
    <property type="entry name" value="MANNOSYL-OLIGOSACCHARIDE 1,2-ALPHA-MANNOSIDASE IC"/>
    <property type="match status" value="1"/>
</dbReference>
<dbReference type="RefSeq" id="XP_018103671.1">
    <property type="nucleotide sequence ID" value="XM_018248182.2"/>
</dbReference>
<evidence type="ECO:0000256" key="16">
    <source>
        <dbReference type="PIRSR" id="PIRSR601382-2"/>
    </source>
</evidence>
<evidence type="ECO:0000256" key="6">
    <source>
        <dbReference type="ARBA" id="ARBA00022837"/>
    </source>
</evidence>
<comment type="function">
    <text evidence="13">Involved in the maturation of Asn-linked oligosaccharides. Progressively trim alpha-1,2-linked mannose residues from Man(9)GlcNAc(2) to produce Man(5)GlcNAc(2).</text>
</comment>
<dbReference type="PRINTS" id="PR00747">
    <property type="entry name" value="GLYHDRLASE47"/>
</dbReference>
<feature type="binding site" evidence="16">
    <location>
        <position position="604"/>
    </location>
    <ligand>
        <name>Ca(2+)</name>
        <dbReference type="ChEBI" id="CHEBI:29108"/>
    </ligand>
</feature>
<proteinExistence type="inferred from homology"/>
<dbReference type="GO" id="GO:0070062">
    <property type="term" value="C:extracellular exosome"/>
    <property type="evidence" value="ECO:0007669"/>
    <property type="project" value="TreeGrafter"/>
</dbReference>
<dbReference type="InterPro" id="IPR001382">
    <property type="entry name" value="Glyco_hydro_47"/>
</dbReference>
<evidence type="ECO:0000313" key="21">
    <source>
        <dbReference type="Xenbase" id="XB-GENE-6076352"/>
    </source>
</evidence>
<dbReference type="GO" id="GO:0005975">
    <property type="term" value="P:carbohydrate metabolic process"/>
    <property type="evidence" value="ECO:0007669"/>
    <property type="project" value="InterPro"/>
</dbReference>
<comment type="similarity">
    <text evidence="3 18">Belongs to the glycosyl hydrolase 47 family.</text>
</comment>
<dbReference type="GO" id="GO:0004571">
    <property type="term" value="F:mannosyl-oligosaccharide 1,2-alpha-mannosidase activity"/>
    <property type="evidence" value="ECO:0000318"/>
    <property type="project" value="GO_Central"/>
</dbReference>
<evidence type="ECO:0000256" key="11">
    <source>
        <dbReference type="ARBA" id="ARBA00047669"/>
    </source>
</evidence>
<evidence type="ECO:0000256" key="4">
    <source>
        <dbReference type="ARBA" id="ARBA00022692"/>
    </source>
</evidence>